<feature type="binding site" evidence="10">
    <location>
        <position position="294"/>
    </location>
    <ligand>
        <name>UDP-N-acetyl-alpha-D-glucosamine</name>
        <dbReference type="ChEBI" id="CHEBI:57705"/>
    </ligand>
</feature>
<dbReference type="SUPFAM" id="SSF53756">
    <property type="entry name" value="UDP-Glycosyltransferase/glycogen phosphorylase"/>
    <property type="match status" value="1"/>
</dbReference>
<comment type="subcellular location">
    <subcellularLocation>
        <location evidence="10">Cell membrane</location>
        <topology evidence="10">Peripheral membrane protein</topology>
        <orientation evidence="10">Cytoplasmic side</orientation>
    </subcellularLocation>
</comment>
<keyword evidence="4 10" id="KW-0808">Transferase</keyword>
<organism evidence="13 14">
    <name type="scientific">Auraticoccus monumenti</name>
    <dbReference type="NCBI Taxonomy" id="675864"/>
    <lineage>
        <taxon>Bacteria</taxon>
        <taxon>Bacillati</taxon>
        <taxon>Actinomycetota</taxon>
        <taxon>Actinomycetes</taxon>
        <taxon>Propionibacteriales</taxon>
        <taxon>Propionibacteriaceae</taxon>
        <taxon>Auraticoccus</taxon>
    </lineage>
</organism>
<keyword evidence="6 10" id="KW-0573">Peptidoglycan synthesis</keyword>
<evidence type="ECO:0000313" key="14">
    <source>
        <dbReference type="Proteomes" id="UP000198546"/>
    </source>
</evidence>
<dbReference type="GO" id="GO:0005975">
    <property type="term" value="P:carbohydrate metabolic process"/>
    <property type="evidence" value="ECO:0007669"/>
    <property type="project" value="InterPro"/>
</dbReference>
<keyword evidence="5 10" id="KW-0133">Cell shape</keyword>
<keyword evidence="7 10" id="KW-0472">Membrane</keyword>
<keyword evidence="14" id="KW-1185">Reference proteome</keyword>
<evidence type="ECO:0000256" key="9">
    <source>
        <dbReference type="ARBA" id="ARBA00023316"/>
    </source>
</evidence>
<feature type="domain" description="Glycosyl transferase family 28 C-terminal" evidence="12">
    <location>
        <begin position="189"/>
        <end position="345"/>
    </location>
</feature>
<evidence type="ECO:0000256" key="8">
    <source>
        <dbReference type="ARBA" id="ARBA00023306"/>
    </source>
</evidence>
<dbReference type="InterPro" id="IPR004276">
    <property type="entry name" value="GlycoTrans_28_N"/>
</dbReference>
<dbReference type="EC" id="2.4.1.227" evidence="10"/>
<comment type="catalytic activity">
    <reaction evidence="10">
        <text>di-trans,octa-cis-undecaprenyl diphospho-N-acetyl-alpha-D-muramoyl-L-alanyl-D-glutamyl-meso-2,6-diaminopimeloyl-D-alanyl-D-alanine + UDP-N-acetyl-alpha-D-glucosamine = di-trans,octa-cis-undecaprenyl diphospho-[N-acetyl-alpha-D-glucosaminyl-(1-&gt;4)]-N-acetyl-alpha-D-muramoyl-L-alanyl-D-glutamyl-meso-2,6-diaminopimeloyl-D-alanyl-D-alanine + UDP + H(+)</text>
        <dbReference type="Rhea" id="RHEA:31227"/>
        <dbReference type="ChEBI" id="CHEBI:15378"/>
        <dbReference type="ChEBI" id="CHEBI:57705"/>
        <dbReference type="ChEBI" id="CHEBI:58223"/>
        <dbReference type="ChEBI" id="CHEBI:61387"/>
        <dbReference type="ChEBI" id="CHEBI:61388"/>
        <dbReference type="EC" id="2.4.1.227"/>
    </reaction>
</comment>
<keyword evidence="1 10" id="KW-1003">Cell membrane</keyword>
<evidence type="ECO:0000259" key="12">
    <source>
        <dbReference type="Pfam" id="PF04101"/>
    </source>
</evidence>
<comment type="pathway">
    <text evidence="10">Cell wall biogenesis; peptidoglycan biosynthesis.</text>
</comment>
<dbReference type="GO" id="GO:0050511">
    <property type="term" value="F:undecaprenyldiphospho-muramoylpentapeptide beta-N-acetylglucosaminyltransferase activity"/>
    <property type="evidence" value="ECO:0007669"/>
    <property type="project" value="UniProtKB-UniRule"/>
</dbReference>
<dbReference type="NCBIfam" id="TIGR01133">
    <property type="entry name" value="murG"/>
    <property type="match status" value="1"/>
</dbReference>
<dbReference type="CDD" id="cd03785">
    <property type="entry name" value="GT28_MurG"/>
    <property type="match status" value="1"/>
</dbReference>
<proteinExistence type="inferred from homology"/>
<protein>
    <recommendedName>
        <fullName evidence="10">UDP-N-acetylglucosamine--N-acetylmuramyl-(pentapeptide) pyrophosphoryl-undecaprenol N-acetylglucosamine transferase</fullName>
        <ecNumber evidence="10">2.4.1.227</ecNumber>
    </recommendedName>
    <alternativeName>
        <fullName evidence="10">Undecaprenyl-PP-MurNAc-pentapeptide-UDPGlcNAc GlcNAc transferase</fullName>
    </alternativeName>
</protein>
<evidence type="ECO:0000313" key="13">
    <source>
        <dbReference type="EMBL" id="SDE52614.1"/>
    </source>
</evidence>
<dbReference type="GO" id="GO:0005886">
    <property type="term" value="C:plasma membrane"/>
    <property type="evidence" value="ECO:0007669"/>
    <property type="project" value="UniProtKB-SubCell"/>
</dbReference>
<dbReference type="Gene3D" id="3.40.50.2000">
    <property type="entry name" value="Glycogen Phosphorylase B"/>
    <property type="match status" value="2"/>
</dbReference>
<dbReference type="STRING" id="675864.SAMN04489747_3648"/>
<name>A0A1G7DM28_9ACTN</name>
<comment type="caution">
    <text evidence="10">Lacks conserved residue(s) required for the propagation of feature annotation.</text>
</comment>
<keyword evidence="8 10" id="KW-0131">Cell cycle</keyword>
<dbReference type="Pfam" id="PF04101">
    <property type="entry name" value="Glyco_tran_28_C"/>
    <property type="match status" value="1"/>
</dbReference>
<sequence length="365" mass="37621">MTNVVLAGGGSAGHTSPLIATAEALRRLDPGGSLSAVGTARGLETTVVPAAGLELDLVPPVPMPRRPTPDLLRVPTRLAGSVRAATAILRERRADVVVGFGGYVSMPVYLAARRLRTPIVIHEQNVLPGLANRVASRFTSSVFTSFPGTALPGAVHLGLPVREAVSGLDREAARPAAREAFGLPAGGRVLLVSGGSLGARSINTAVRDALPQLLEQGVSVLHVLGRGNVADDVVAVDHPGGACYRPVAYVDAMEQAYAAADLMLGRSGAGTVIETAMVGLPGVFVPLPHGNGEQERNADALRTAGAVRVVPDAELSGSRVLSEIAPLVLDPARLAEMSARARGLVPRDAARRLAEQVLRAAGSRS</sequence>
<dbReference type="GO" id="GO:0051301">
    <property type="term" value="P:cell division"/>
    <property type="evidence" value="ECO:0007669"/>
    <property type="project" value="UniProtKB-KW"/>
</dbReference>
<keyword evidence="3 10" id="KW-0328">Glycosyltransferase</keyword>
<accession>A0A1G7DM28</accession>
<keyword evidence="9 10" id="KW-0961">Cell wall biogenesis/degradation</keyword>
<evidence type="ECO:0000256" key="7">
    <source>
        <dbReference type="ARBA" id="ARBA00023136"/>
    </source>
</evidence>
<dbReference type="InterPro" id="IPR006009">
    <property type="entry name" value="GlcNAc_MurG"/>
</dbReference>
<dbReference type="OrthoDB" id="9808936at2"/>
<evidence type="ECO:0000259" key="11">
    <source>
        <dbReference type="Pfam" id="PF03033"/>
    </source>
</evidence>
<evidence type="ECO:0000256" key="1">
    <source>
        <dbReference type="ARBA" id="ARBA00022475"/>
    </source>
</evidence>
<feature type="binding site" evidence="10">
    <location>
        <begin position="11"/>
        <end position="13"/>
    </location>
    <ligand>
        <name>UDP-N-acetyl-alpha-D-glucosamine</name>
        <dbReference type="ChEBI" id="CHEBI:57705"/>
    </ligand>
</feature>
<dbReference type="UniPathway" id="UPA00219"/>
<evidence type="ECO:0000256" key="2">
    <source>
        <dbReference type="ARBA" id="ARBA00022618"/>
    </source>
</evidence>
<dbReference type="HAMAP" id="MF_00033">
    <property type="entry name" value="MurG"/>
    <property type="match status" value="1"/>
</dbReference>
<dbReference type="GO" id="GO:0008360">
    <property type="term" value="P:regulation of cell shape"/>
    <property type="evidence" value="ECO:0007669"/>
    <property type="project" value="UniProtKB-KW"/>
</dbReference>
<dbReference type="GO" id="GO:0071555">
    <property type="term" value="P:cell wall organization"/>
    <property type="evidence" value="ECO:0007669"/>
    <property type="project" value="UniProtKB-KW"/>
</dbReference>
<feature type="binding site" evidence="10">
    <location>
        <position position="162"/>
    </location>
    <ligand>
        <name>UDP-N-acetyl-alpha-D-glucosamine</name>
        <dbReference type="ChEBI" id="CHEBI:57705"/>
    </ligand>
</feature>
<comment type="similarity">
    <text evidence="10">Belongs to the glycosyltransferase 28 family. MurG subfamily.</text>
</comment>
<comment type="function">
    <text evidence="10">Cell wall formation. Catalyzes the transfer of a GlcNAc subunit on undecaprenyl-pyrophosphoryl-MurNAc-pentapeptide (lipid intermediate I) to form undecaprenyl-pyrophosphoryl-MurNAc-(pentapeptide)GlcNAc (lipid intermediate II).</text>
</comment>
<evidence type="ECO:0000256" key="10">
    <source>
        <dbReference type="HAMAP-Rule" id="MF_00033"/>
    </source>
</evidence>
<dbReference type="Proteomes" id="UP000198546">
    <property type="component" value="Chromosome i"/>
</dbReference>
<dbReference type="InterPro" id="IPR007235">
    <property type="entry name" value="Glyco_trans_28_C"/>
</dbReference>
<dbReference type="PANTHER" id="PTHR21015:SF22">
    <property type="entry name" value="GLYCOSYLTRANSFERASE"/>
    <property type="match status" value="1"/>
</dbReference>
<dbReference type="PANTHER" id="PTHR21015">
    <property type="entry name" value="UDP-N-ACETYLGLUCOSAMINE--N-ACETYLMURAMYL-(PENTAPEPTIDE) PYROPHOSPHORYL-UNDECAPRENOL N-ACETYLGLUCOSAMINE TRANSFERASE 1"/>
    <property type="match status" value="1"/>
</dbReference>
<dbReference type="GO" id="GO:0051991">
    <property type="term" value="F:UDP-N-acetyl-D-glucosamine:N-acetylmuramoyl-L-alanyl-D-glutamyl-meso-2,6-diaminopimelyl-D-alanyl-D-alanine-diphosphoundecaprenol 4-beta-N-acetylglucosaminlytransferase activity"/>
    <property type="evidence" value="ECO:0007669"/>
    <property type="project" value="RHEA"/>
</dbReference>
<feature type="binding site" evidence="10">
    <location>
        <position position="196"/>
    </location>
    <ligand>
        <name>UDP-N-acetyl-alpha-D-glucosamine</name>
        <dbReference type="ChEBI" id="CHEBI:57705"/>
    </ligand>
</feature>
<evidence type="ECO:0000256" key="4">
    <source>
        <dbReference type="ARBA" id="ARBA00022679"/>
    </source>
</evidence>
<dbReference type="GO" id="GO:0009252">
    <property type="term" value="P:peptidoglycan biosynthetic process"/>
    <property type="evidence" value="ECO:0007669"/>
    <property type="project" value="UniProtKB-UniRule"/>
</dbReference>
<gene>
    <name evidence="10" type="primary">murG</name>
    <name evidence="13" type="ORF">SAMN04489747_3648</name>
</gene>
<dbReference type="AlphaFoldDB" id="A0A1G7DM28"/>
<evidence type="ECO:0000256" key="6">
    <source>
        <dbReference type="ARBA" id="ARBA00022984"/>
    </source>
</evidence>
<dbReference type="EMBL" id="LT629688">
    <property type="protein sequence ID" value="SDE52614.1"/>
    <property type="molecule type" value="Genomic_DNA"/>
</dbReference>
<evidence type="ECO:0000256" key="3">
    <source>
        <dbReference type="ARBA" id="ARBA00022676"/>
    </source>
</evidence>
<feature type="binding site" evidence="10">
    <location>
        <position position="125"/>
    </location>
    <ligand>
        <name>UDP-N-acetyl-alpha-D-glucosamine</name>
        <dbReference type="ChEBI" id="CHEBI:57705"/>
    </ligand>
</feature>
<feature type="domain" description="Glycosyltransferase family 28 N-terminal" evidence="11">
    <location>
        <begin position="4"/>
        <end position="143"/>
    </location>
</feature>
<reference evidence="13 14" key="1">
    <citation type="submission" date="2016-10" db="EMBL/GenBank/DDBJ databases">
        <authorList>
            <person name="de Groot N.N."/>
        </authorList>
    </citation>
    <scope>NUCLEOTIDE SEQUENCE [LARGE SCALE GENOMIC DNA]</scope>
    <source>
        <strain evidence="13 14">MON 2.2</strain>
    </source>
</reference>
<dbReference type="RefSeq" id="WP_090595478.1">
    <property type="nucleotide sequence ID" value="NZ_LT629688.1"/>
</dbReference>
<evidence type="ECO:0000256" key="5">
    <source>
        <dbReference type="ARBA" id="ARBA00022960"/>
    </source>
</evidence>
<keyword evidence="2 10" id="KW-0132">Cell division</keyword>
<dbReference type="Pfam" id="PF03033">
    <property type="entry name" value="Glyco_transf_28"/>
    <property type="match status" value="1"/>
</dbReference>